<dbReference type="GO" id="GO:0004185">
    <property type="term" value="F:serine-type carboxypeptidase activity"/>
    <property type="evidence" value="ECO:0007669"/>
    <property type="project" value="InterPro"/>
</dbReference>
<evidence type="ECO:0000256" key="1">
    <source>
        <dbReference type="ARBA" id="ARBA00006096"/>
    </source>
</evidence>
<dbReference type="PANTHER" id="PTHR30023:SF0">
    <property type="entry name" value="PENICILLIN-SENSITIVE CARBOXYPEPTIDASE A"/>
    <property type="match status" value="1"/>
</dbReference>
<dbReference type="InterPro" id="IPR000667">
    <property type="entry name" value="Peptidase_S13"/>
</dbReference>
<dbReference type="Gene3D" id="3.40.710.10">
    <property type="entry name" value="DD-peptidase/beta-lactamase superfamily"/>
    <property type="match status" value="1"/>
</dbReference>
<dbReference type="Proteomes" id="UP000016600">
    <property type="component" value="Unassembled WGS sequence"/>
</dbReference>
<name>U2MPW2_9BACT</name>
<comment type="similarity">
    <text evidence="1">Belongs to the peptidase S13 family.</text>
</comment>
<dbReference type="NCBIfam" id="TIGR00666">
    <property type="entry name" value="PBP4"/>
    <property type="match status" value="1"/>
</dbReference>
<feature type="signal peptide" evidence="3">
    <location>
        <begin position="1"/>
        <end position="18"/>
    </location>
</feature>
<proteinExistence type="inferred from homology"/>
<comment type="caution">
    <text evidence="4">The sequence shown here is derived from an EMBL/GenBank/DDBJ whole genome shotgun (WGS) entry which is preliminary data.</text>
</comment>
<evidence type="ECO:0000256" key="3">
    <source>
        <dbReference type="SAM" id="SignalP"/>
    </source>
</evidence>
<keyword evidence="5" id="KW-1185">Reference proteome</keyword>
<keyword evidence="4" id="KW-0121">Carboxypeptidase</keyword>
<dbReference type="EMBL" id="AWET01000008">
    <property type="protein sequence ID" value="ERK03700.1"/>
    <property type="molecule type" value="Genomic_DNA"/>
</dbReference>
<evidence type="ECO:0000313" key="4">
    <source>
        <dbReference type="EMBL" id="ERK03700.1"/>
    </source>
</evidence>
<protein>
    <submittedName>
        <fullName evidence="4">D-alanyl-D-alanine carboxypeptidase/D-alanyl-D-alanine-endopeptidase-like protein</fullName>
    </submittedName>
</protein>
<dbReference type="InterPro" id="IPR012338">
    <property type="entry name" value="Beta-lactam/transpept-like"/>
</dbReference>
<dbReference type="GO" id="GO:0006508">
    <property type="term" value="P:proteolysis"/>
    <property type="evidence" value="ECO:0007669"/>
    <property type="project" value="InterPro"/>
</dbReference>
<dbReference type="SUPFAM" id="SSF56601">
    <property type="entry name" value="beta-lactamase/transpeptidase-like"/>
    <property type="match status" value="1"/>
</dbReference>
<reference evidence="4 5" key="1">
    <citation type="submission" date="2013-08" db="EMBL/GenBank/DDBJ databases">
        <authorList>
            <person name="Durkin A.S."/>
            <person name="Haft D.R."/>
            <person name="McCorrison J."/>
            <person name="Torralba M."/>
            <person name="Gillis M."/>
            <person name="Haft D.H."/>
            <person name="Methe B."/>
            <person name="Sutton G."/>
            <person name="Nelson K.E."/>
        </authorList>
    </citation>
    <scope>NUCLEOTIDE SEQUENCE [LARGE SCALE GENOMIC DNA]</scope>
    <source>
        <strain evidence="4 5">F0068</strain>
    </source>
</reference>
<keyword evidence="2" id="KW-0378">Hydrolase</keyword>
<evidence type="ECO:0000313" key="5">
    <source>
        <dbReference type="Proteomes" id="UP000016600"/>
    </source>
</evidence>
<feature type="chain" id="PRO_5004631364" evidence="3">
    <location>
        <begin position="19"/>
        <end position="418"/>
    </location>
</feature>
<accession>U2MPW2</accession>
<dbReference type="Pfam" id="PF02113">
    <property type="entry name" value="Peptidase_S13"/>
    <property type="match status" value="2"/>
</dbReference>
<dbReference type="PATRIC" id="fig|1081904.3.peg.531"/>
<organism evidence="4 5">
    <name type="scientific">Hoylesella pleuritidis F0068</name>
    <dbReference type="NCBI Taxonomy" id="1081904"/>
    <lineage>
        <taxon>Bacteria</taxon>
        <taxon>Pseudomonadati</taxon>
        <taxon>Bacteroidota</taxon>
        <taxon>Bacteroidia</taxon>
        <taxon>Bacteroidales</taxon>
        <taxon>Prevotellaceae</taxon>
        <taxon>Hoylesella</taxon>
    </lineage>
</organism>
<keyword evidence="3" id="KW-0732">Signal</keyword>
<dbReference type="AlphaFoldDB" id="U2MPW2"/>
<gene>
    <name evidence="4" type="ORF">HMPREF1218_0102</name>
</gene>
<dbReference type="Gene3D" id="3.50.80.20">
    <property type="entry name" value="D-Ala-D-Ala carboxypeptidase C, peptidase S13"/>
    <property type="match status" value="1"/>
</dbReference>
<dbReference type="GO" id="GO:0000270">
    <property type="term" value="P:peptidoglycan metabolic process"/>
    <property type="evidence" value="ECO:0007669"/>
    <property type="project" value="TreeGrafter"/>
</dbReference>
<dbReference type="PRINTS" id="PR00922">
    <property type="entry name" value="DADACBPTASE3"/>
</dbReference>
<dbReference type="RefSeq" id="WP_021583337.1">
    <property type="nucleotide sequence ID" value="NZ_AWET01000008.1"/>
</dbReference>
<dbReference type="PANTHER" id="PTHR30023">
    <property type="entry name" value="D-ALANYL-D-ALANINE CARBOXYPEPTIDASE"/>
    <property type="match status" value="1"/>
</dbReference>
<sequence>MKRYLWLLFLVFTLPAAAQIEEETTEDDKSESIADSTAIDSLARDSLLLPWPQSVQHYVDRLLQADMFETSQVGLMVYDLDADSAIIRFNERQLMRPASTMKVITAIAAIDKLGGSYQFKTELCYTGRVENNVLTGDIYCVGGFDPRFNSDDLKAFVESFHKMGVDTIRGNIYADKTMKDNDTLGEGWCWDDDNPALSPLLIGRKDVFIERFVSELRAAGVVVEAVTGEARKPQDAFCIVSRFHTIDQILMRMLKESDNLYAESMFYQIASSTGNRPATAESARAVIGRLISKVGLNPSRYRLADGSGLSLYNYVSPELEVMLLRYAYRNGNIYLHLLPALPVAGFDGTLKNRMRNPFTSGNVKAKTGTVMGVSSLAGYCTAANGHRLCFSIINQGVMHGRNGRRFQDRICEALCSPQ</sequence>
<evidence type="ECO:0000256" key="2">
    <source>
        <dbReference type="ARBA" id="ARBA00022801"/>
    </source>
</evidence>
<keyword evidence="4" id="KW-0645">Protease</keyword>